<feature type="domain" description="D-isomer specific 2-hydroxyacid dehydrogenase catalytic" evidence="5">
    <location>
        <begin position="147"/>
        <end position="448"/>
    </location>
</feature>
<dbReference type="PROSITE" id="PS00671">
    <property type="entry name" value="D_2_HYDROXYACID_DH_3"/>
    <property type="match status" value="1"/>
</dbReference>
<dbReference type="InterPro" id="IPR029753">
    <property type="entry name" value="D-isomer_DH_CS"/>
</dbReference>
<dbReference type="CDD" id="cd05198">
    <property type="entry name" value="formate_dh_like"/>
    <property type="match status" value="1"/>
</dbReference>
<comment type="similarity">
    <text evidence="1 4">Belongs to the D-isomer specific 2-hydroxyacid dehydrogenase family.</text>
</comment>
<evidence type="ECO:0000256" key="1">
    <source>
        <dbReference type="ARBA" id="ARBA00005854"/>
    </source>
</evidence>
<dbReference type="VEuPathDB" id="FungiDB:PV07_03406"/>
<evidence type="ECO:0000256" key="2">
    <source>
        <dbReference type="ARBA" id="ARBA00023002"/>
    </source>
</evidence>
<dbReference type="InterPro" id="IPR006139">
    <property type="entry name" value="D-isomer_2_OHA_DH_cat_dom"/>
</dbReference>
<dbReference type="GO" id="GO:0051287">
    <property type="term" value="F:NAD binding"/>
    <property type="evidence" value="ECO:0007669"/>
    <property type="project" value="InterPro"/>
</dbReference>
<dbReference type="InterPro" id="IPR036291">
    <property type="entry name" value="NAD(P)-bd_dom_sf"/>
</dbReference>
<dbReference type="AlphaFoldDB" id="A0A0D2D7U8"/>
<dbReference type="InterPro" id="IPR050418">
    <property type="entry name" value="D-iso_2-hydroxyacid_DH_PdxB"/>
</dbReference>
<dbReference type="HOGENOM" id="CLU_019796_1_3_1"/>
<dbReference type="STRING" id="569365.A0A0D2D7U8"/>
<protein>
    <recommendedName>
        <fullName evidence="9">D-isomer specific 2-hydroxyacid dehydrogenase NAD-binding domain-containing protein</fullName>
    </recommendedName>
</protein>
<dbReference type="PANTHER" id="PTHR43761:SF1">
    <property type="entry name" value="D-ISOMER SPECIFIC 2-HYDROXYACID DEHYDROGENASE CATALYTIC DOMAIN-CONTAINING PROTEIN-RELATED"/>
    <property type="match status" value="1"/>
</dbReference>
<keyword evidence="2 4" id="KW-0560">Oxidoreductase</keyword>
<reference evidence="7 8" key="1">
    <citation type="submission" date="2015-01" db="EMBL/GenBank/DDBJ databases">
        <title>The Genome Sequence of Cladophialophora immunda CBS83496.</title>
        <authorList>
            <consortium name="The Broad Institute Genomics Platform"/>
            <person name="Cuomo C."/>
            <person name="de Hoog S."/>
            <person name="Gorbushina A."/>
            <person name="Stielow B."/>
            <person name="Teixiera M."/>
            <person name="Abouelleil A."/>
            <person name="Chapman S.B."/>
            <person name="Priest M."/>
            <person name="Young S.K."/>
            <person name="Wortman J."/>
            <person name="Nusbaum C."/>
            <person name="Birren B."/>
        </authorList>
    </citation>
    <scope>NUCLEOTIDE SEQUENCE [LARGE SCALE GENOMIC DNA]</scope>
    <source>
        <strain evidence="7 8">CBS 83496</strain>
    </source>
</reference>
<feature type="domain" description="D-isomer specific 2-hydroxyacid dehydrogenase NAD-binding" evidence="6">
    <location>
        <begin position="236"/>
        <end position="424"/>
    </location>
</feature>
<gene>
    <name evidence="7" type="ORF">PV07_03406</name>
</gene>
<accession>A0A0D2D7U8</accession>
<dbReference type="PANTHER" id="PTHR43761">
    <property type="entry name" value="D-ISOMER SPECIFIC 2-HYDROXYACID DEHYDROGENASE FAMILY PROTEIN (AFU_ORTHOLOGUE AFUA_1G13630)"/>
    <property type="match status" value="1"/>
</dbReference>
<dbReference type="OrthoDB" id="298012at2759"/>
<evidence type="ECO:0000259" key="6">
    <source>
        <dbReference type="Pfam" id="PF02826"/>
    </source>
</evidence>
<dbReference type="EMBL" id="KN847041">
    <property type="protein sequence ID" value="KIW31814.1"/>
    <property type="molecule type" value="Genomic_DNA"/>
</dbReference>
<dbReference type="GeneID" id="27342600"/>
<name>A0A0D2D7U8_9EURO</name>
<dbReference type="Gene3D" id="3.40.50.720">
    <property type="entry name" value="NAD(P)-binding Rossmann-like Domain"/>
    <property type="match status" value="2"/>
</dbReference>
<dbReference type="SUPFAM" id="SSF52283">
    <property type="entry name" value="Formate/glycerate dehydrogenase catalytic domain-like"/>
    <property type="match status" value="1"/>
</dbReference>
<dbReference type="Pfam" id="PF00389">
    <property type="entry name" value="2-Hacid_dh"/>
    <property type="match status" value="1"/>
</dbReference>
<dbReference type="RefSeq" id="XP_016252030.1">
    <property type="nucleotide sequence ID" value="XM_016390128.1"/>
</dbReference>
<proteinExistence type="inferred from homology"/>
<evidence type="ECO:0000256" key="3">
    <source>
        <dbReference type="ARBA" id="ARBA00023027"/>
    </source>
</evidence>
<dbReference type="Pfam" id="PF02826">
    <property type="entry name" value="2-Hacid_dh_C"/>
    <property type="match status" value="1"/>
</dbReference>
<evidence type="ECO:0000256" key="4">
    <source>
        <dbReference type="RuleBase" id="RU003719"/>
    </source>
</evidence>
<dbReference type="InterPro" id="IPR006140">
    <property type="entry name" value="D-isomer_DH_NAD-bd"/>
</dbReference>
<dbReference type="Proteomes" id="UP000054466">
    <property type="component" value="Unassembled WGS sequence"/>
</dbReference>
<keyword evidence="3" id="KW-0520">NAD</keyword>
<evidence type="ECO:0000313" key="7">
    <source>
        <dbReference type="EMBL" id="KIW31814.1"/>
    </source>
</evidence>
<evidence type="ECO:0000259" key="5">
    <source>
        <dbReference type="Pfam" id="PF00389"/>
    </source>
</evidence>
<evidence type="ECO:0000313" key="8">
    <source>
        <dbReference type="Proteomes" id="UP000054466"/>
    </source>
</evidence>
<organism evidence="7 8">
    <name type="scientific">Cladophialophora immunda</name>
    <dbReference type="NCBI Taxonomy" id="569365"/>
    <lineage>
        <taxon>Eukaryota</taxon>
        <taxon>Fungi</taxon>
        <taxon>Dikarya</taxon>
        <taxon>Ascomycota</taxon>
        <taxon>Pezizomycotina</taxon>
        <taxon>Eurotiomycetes</taxon>
        <taxon>Chaetothyriomycetidae</taxon>
        <taxon>Chaetothyriales</taxon>
        <taxon>Herpotrichiellaceae</taxon>
        <taxon>Cladophialophora</taxon>
    </lineage>
</organism>
<sequence>MKRTLRLSGTTASTQTRTIHRFSEQRRAPTALAFRVTFVCKSRSSGHSLTTWTRRFTAADSLGRLGIAANENNYYYSSSLFRHRPSIRLGQRHLLPPRSSPFRTFTMAANGTSTSTSTPLFSPGRLPPGKDKHHIVVLEGIHARMPSFDFPHTIDVYQRTPPAEVGERIKDATIVIACVVPVTPADMDRAPHLGVLAVMAVGISWVDKQDCARRGVTVTKCPAGNVDAVTEHFLGLYFAARKRVVQVHNTMTTTAEWLDKGTLTKLWPAGPPLGCRQETLGIMGYGTLGTRLHKLAHAVGFGDVLVSERKNAPAVRPGRVSFDEVLARATVVGVCLPKDHDTVDLIGEKELRTMRPDALIVNVARGGIVNEHALARALREGWIAGAATDVLETEPAGPGTSPLIPDLAKGEDEVPNLTISSHIAWFTQSTIQNYQRLLKEGIEGWVAGTLQEAADKVHKVVVVHNGRIWN</sequence>
<evidence type="ECO:0008006" key="9">
    <source>
        <dbReference type="Google" id="ProtNLM"/>
    </source>
</evidence>
<dbReference type="SUPFAM" id="SSF51735">
    <property type="entry name" value="NAD(P)-binding Rossmann-fold domains"/>
    <property type="match status" value="1"/>
</dbReference>
<dbReference type="GO" id="GO:0016616">
    <property type="term" value="F:oxidoreductase activity, acting on the CH-OH group of donors, NAD or NADP as acceptor"/>
    <property type="evidence" value="ECO:0007669"/>
    <property type="project" value="InterPro"/>
</dbReference>
<keyword evidence="8" id="KW-1185">Reference proteome</keyword>